<dbReference type="InterPro" id="IPR029044">
    <property type="entry name" value="Nucleotide-diphossugar_trans"/>
</dbReference>
<dbReference type="EC" id="2.7.7.43" evidence="1"/>
<keyword evidence="1" id="KW-0808">Transferase</keyword>
<dbReference type="KEGG" id="swd:Swoo_1578"/>
<dbReference type="InterPro" id="IPR050793">
    <property type="entry name" value="CMP-NeuNAc_synthase"/>
</dbReference>
<dbReference type="Pfam" id="PF02348">
    <property type="entry name" value="CTP_transf_3"/>
    <property type="match status" value="1"/>
</dbReference>
<name>B1KLD9_SHEWM</name>
<dbReference type="RefSeq" id="WP_012324210.1">
    <property type="nucleotide sequence ID" value="NC_010506.1"/>
</dbReference>
<reference evidence="1 2" key="1">
    <citation type="submission" date="2008-02" db="EMBL/GenBank/DDBJ databases">
        <title>Complete sequence of Shewanella woodyi ATCC 51908.</title>
        <authorList>
            <consortium name="US DOE Joint Genome Institute"/>
            <person name="Copeland A."/>
            <person name="Lucas S."/>
            <person name="Lapidus A."/>
            <person name="Glavina del Rio T."/>
            <person name="Dalin E."/>
            <person name="Tice H."/>
            <person name="Bruce D."/>
            <person name="Goodwin L."/>
            <person name="Pitluck S."/>
            <person name="Sims D."/>
            <person name="Brettin T."/>
            <person name="Detter J.C."/>
            <person name="Han C."/>
            <person name="Kuske C.R."/>
            <person name="Schmutz J."/>
            <person name="Larimer F."/>
            <person name="Land M."/>
            <person name="Hauser L."/>
            <person name="Kyrpides N."/>
            <person name="Lykidis A."/>
            <person name="Zhao J.-S."/>
            <person name="Richardson P."/>
        </authorList>
    </citation>
    <scope>NUCLEOTIDE SEQUENCE [LARGE SCALE GENOMIC DNA]</scope>
    <source>
        <strain evidence="2">ATCC 51908 / MS32</strain>
    </source>
</reference>
<organism evidence="1 2">
    <name type="scientific">Shewanella woodyi (strain ATCC 51908 / MS32)</name>
    <dbReference type="NCBI Taxonomy" id="392500"/>
    <lineage>
        <taxon>Bacteria</taxon>
        <taxon>Pseudomonadati</taxon>
        <taxon>Pseudomonadota</taxon>
        <taxon>Gammaproteobacteria</taxon>
        <taxon>Alteromonadales</taxon>
        <taxon>Shewanellaceae</taxon>
        <taxon>Shewanella</taxon>
    </lineage>
</organism>
<dbReference type="SUPFAM" id="SSF53448">
    <property type="entry name" value="Nucleotide-diphospho-sugar transferases"/>
    <property type="match status" value="1"/>
</dbReference>
<accession>B1KLD9</accession>
<dbReference type="AlphaFoldDB" id="B1KLD9"/>
<dbReference type="InterPro" id="IPR003329">
    <property type="entry name" value="Cytidylyl_trans"/>
</dbReference>
<dbReference type="Gene3D" id="3.90.550.10">
    <property type="entry name" value="Spore Coat Polysaccharide Biosynthesis Protein SpsA, Chain A"/>
    <property type="match status" value="1"/>
</dbReference>
<dbReference type="STRING" id="392500.Swoo_1578"/>
<dbReference type="EMBL" id="CP000961">
    <property type="protein sequence ID" value="ACA85864.1"/>
    <property type="molecule type" value="Genomic_DNA"/>
</dbReference>
<dbReference type="HOGENOM" id="CLU_042930_1_1_6"/>
<keyword evidence="2" id="KW-1185">Reference proteome</keyword>
<gene>
    <name evidence="1" type="ordered locus">Swoo_1578</name>
</gene>
<dbReference type="Proteomes" id="UP000002168">
    <property type="component" value="Chromosome"/>
</dbReference>
<dbReference type="PANTHER" id="PTHR21485">
    <property type="entry name" value="HAD SUPERFAMILY MEMBERS CMAS AND KDSC"/>
    <property type="match status" value="1"/>
</dbReference>
<dbReference type="PANTHER" id="PTHR21485:SF6">
    <property type="entry name" value="N-ACYLNEURAMINATE CYTIDYLYLTRANSFERASE-RELATED"/>
    <property type="match status" value="1"/>
</dbReference>
<evidence type="ECO:0000313" key="2">
    <source>
        <dbReference type="Proteomes" id="UP000002168"/>
    </source>
</evidence>
<dbReference type="CDD" id="cd02513">
    <property type="entry name" value="CMP-NeuAc_Synthase"/>
    <property type="match status" value="1"/>
</dbReference>
<keyword evidence="1" id="KW-0548">Nucleotidyltransferase</keyword>
<sequence precursor="true">MKQYAFIFARGGSKGLPRKNVKNLLGKPLIVYSIETALNVTDIDKVFISTDDDEIATIGLASGAEIIPRPAHLATDNSPEWLSWQHAVNWVTSEYGEFERFISLPATSPLRSVEDVESAMHKLQTSNADICISTTPANRSPYFNMIKETGSGHVELVNANSKEVCRRQDAPIVYDITTVVYVSTPRYILNETGLFAGKVAHTVIPKERAVDIDDIYDFKFAEAILSSKGQVC</sequence>
<dbReference type="GO" id="GO:0008781">
    <property type="term" value="F:N-acylneuraminate cytidylyltransferase activity"/>
    <property type="evidence" value="ECO:0007669"/>
    <property type="project" value="UniProtKB-EC"/>
</dbReference>
<proteinExistence type="predicted"/>
<protein>
    <submittedName>
        <fullName evidence="1">N-acylneuraminate cytidylyltransferase</fullName>
        <ecNumber evidence="1">2.7.7.43</ecNumber>
    </submittedName>
</protein>
<dbReference type="eggNOG" id="COG1083">
    <property type="taxonomic scope" value="Bacteria"/>
</dbReference>
<evidence type="ECO:0000313" key="1">
    <source>
        <dbReference type="EMBL" id="ACA85864.1"/>
    </source>
</evidence>